<accession>A0A410NVG2</accession>
<dbReference type="SUPFAM" id="SSF47413">
    <property type="entry name" value="lambda repressor-like DNA-binding domains"/>
    <property type="match status" value="1"/>
</dbReference>
<evidence type="ECO:0000259" key="1">
    <source>
        <dbReference type="PROSITE" id="PS50943"/>
    </source>
</evidence>
<dbReference type="PROSITE" id="PS50943">
    <property type="entry name" value="HTH_CROC1"/>
    <property type="match status" value="1"/>
</dbReference>
<protein>
    <submittedName>
        <fullName evidence="2">XRE family transcriptional regulator</fullName>
    </submittedName>
</protein>
<dbReference type="InterPro" id="IPR010982">
    <property type="entry name" value="Lambda_DNA-bd_dom_sf"/>
</dbReference>
<dbReference type="SMART" id="SM00530">
    <property type="entry name" value="HTH_XRE"/>
    <property type="match status" value="1"/>
</dbReference>
<dbReference type="InterPro" id="IPR001387">
    <property type="entry name" value="Cro/C1-type_HTH"/>
</dbReference>
<evidence type="ECO:0000313" key="2">
    <source>
        <dbReference type="EMBL" id="QAT13861.1"/>
    </source>
</evidence>
<gene>
    <name evidence="2" type="ORF">EQG53_05520</name>
</gene>
<dbReference type="Pfam" id="PF01381">
    <property type="entry name" value="HTH_3"/>
    <property type="match status" value="1"/>
</dbReference>
<sequence>MHQTHILGQELHACKALNERAASAHNMRMAQKPHPKHFLREWRKHHGLSIDALIERIKANVEDRVLAEGEEGDMKRLGLSQPNISRIERGDIPYNQTILELIAEVYGVDAASLIIRDPSDPDGLWSIYDQIKPEERTTALRVVEGALKGFKRTGTDG</sequence>
<dbReference type="Proteomes" id="UP000287388">
    <property type="component" value="Chromosome"/>
</dbReference>
<dbReference type="Gene3D" id="1.10.260.40">
    <property type="entry name" value="lambda repressor-like DNA-binding domains"/>
    <property type="match status" value="1"/>
</dbReference>
<evidence type="ECO:0000313" key="3">
    <source>
        <dbReference type="Proteomes" id="UP000287388"/>
    </source>
</evidence>
<feature type="domain" description="HTH cro/C1-type" evidence="1">
    <location>
        <begin position="75"/>
        <end position="113"/>
    </location>
</feature>
<dbReference type="KEGG" id="bdm:EQG53_05520"/>
<dbReference type="AlphaFoldDB" id="A0A410NVG2"/>
<reference evidence="2 3" key="1">
    <citation type="submission" date="2019-01" db="EMBL/GenBank/DDBJ databases">
        <title>Brevundimonas diminuta Genome sequencing and assembly.</title>
        <authorList>
            <person name="Chen H."/>
        </authorList>
    </citation>
    <scope>NUCLEOTIDE SEQUENCE [LARGE SCALE GENOMIC DNA]</scope>
    <source>
        <strain evidence="3">ATCC(B) 19146</strain>
    </source>
</reference>
<dbReference type="GO" id="GO:0003677">
    <property type="term" value="F:DNA binding"/>
    <property type="evidence" value="ECO:0007669"/>
    <property type="project" value="InterPro"/>
</dbReference>
<organism evidence="2 3">
    <name type="scientific">Brevundimonas diminuta</name>
    <name type="common">Pseudomonas diminuta</name>
    <dbReference type="NCBI Taxonomy" id="293"/>
    <lineage>
        <taxon>Bacteria</taxon>
        <taxon>Pseudomonadati</taxon>
        <taxon>Pseudomonadota</taxon>
        <taxon>Alphaproteobacteria</taxon>
        <taxon>Caulobacterales</taxon>
        <taxon>Caulobacteraceae</taxon>
        <taxon>Brevundimonas</taxon>
    </lineage>
</organism>
<name>A0A410NVG2_BREDI</name>
<dbReference type="CDD" id="cd00093">
    <property type="entry name" value="HTH_XRE"/>
    <property type="match status" value="1"/>
</dbReference>
<proteinExistence type="predicted"/>
<dbReference type="EMBL" id="CP035093">
    <property type="protein sequence ID" value="QAT13861.1"/>
    <property type="molecule type" value="Genomic_DNA"/>
</dbReference>